<dbReference type="EMBL" id="CAKLBY020000102">
    <property type="protein sequence ID" value="CAK7926891.1"/>
    <property type="molecule type" value="Genomic_DNA"/>
</dbReference>
<comment type="caution">
    <text evidence="1">The sequence shown here is derived from an EMBL/GenBank/DDBJ whole genome shotgun (WGS) entry which is preliminary data.</text>
</comment>
<sequence>MQLDPLPEQVRVTFFMEGVRTGFARTEAFRIHPSTLEEDVDIALNAEFSLKPLAMALMDIPTDHLMGLSPWTSSMLKKKREIFRTLNGNGTSVDVTHAGAPSTCAPSAY</sequence>
<evidence type="ECO:0000313" key="2">
    <source>
        <dbReference type="Proteomes" id="UP001162060"/>
    </source>
</evidence>
<accession>A0AAV1TYQ4</accession>
<gene>
    <name evidence="1" type="ORF">PM001_LOCUS12041</name>
</gene>
<evidence type="ECO:0000313" key="1">
    <source>
        <dbReference type="EMBL" id="CAK7926891.1"/>
    </source>
</evidence>
<dbReference type="AlphaFoldDB" id="A0AAV1TYQ4"/>
<protein>
    <submittedName>
        <fullName evidence="1">Uncharacterized protein</fullName>
    </submittedName>
</protein>
<dbReference type="Proteomes" id="UP001162060">
    <property type="component" value="Unassembled WGS sequence"/>
</dbReference>
<organism evidence="1 2">
    <name type="scientific">Peronospora matthiolae</name>
    <dbReference type="NCBI Taxonomy" id="2874970"/>
    <lineage>
        <taxon>Eukaryota</taxon>
        <taxon>Sar</taxon>
        <taxon>Stramenopiles</taxon>
        <taxon>Oomycota</taxon>
        <taxon>Peronosporomycetes</taxon>
        <taxon>Peronosporales</taxon>
        <taxon>Peronosporaceae</taxon>
        <taxon>Peronospora</taxon>
    </lineage>
</organism>
<reference evidence="1" key="1">
    <citation type="submission" date="2024-01" db="EMBL/GenBank/DDBJ databases">
        <authorList>
            <person name="Webb A."/>
        </authorList>
    </citation>
    <scope>NUCLEOTIDE SEQUENCE</scope>
    <source>
        <strain evidence="1">Pm1</strain>
    </source>
</reference>
<name>A0AAV1TYQ4_9STRA</name>
<proteinExistence type="predicted"/>